<reference evidence="3" key="1">
    <citation type="submission" date="2021-05" db="EMBL/GenBank/DDBJ databases">
        <title>Genomic insights into ecological role and evolution of a novel Thermoplasmata order Candidatus Sysuiplasmatales.</title>
        <authorList>
            <person name="Yuan Y."/>
        </authorList>
    </citation>
    <scope>NUCLEOTIDE SEQUENCE</scope>
    <source>
        <strain evidence="3">TUT19-bin139</strain>
        <strain evidence="2">YP2-bin.285</strain>
    </source>
</reference>
<dbReference type="Proteomes" id="UP000750197">
    <property type="component" value="Unassembled WGS sequence"/>
</dbReference>
<evidence type="ECO:0000313" key="2">
    <source>
        <dbReference type="EMBL" id="MBX8632572.1"/>
    </source>
</evidence>
<dbReference type="EMBL" id="JAGVSJ010000036">
    <property type="protein sequence ID" value="MBX8632572.1"/>
    <property type="molecule type" value="Genomic_DNA"/>
</dbReference>
<proteinExistence type="predicted"/>
<sequence>MYCISRGKLNGHLAACVGGSCSGAVHFLDGIYEAMTLRLPLISLTGQVDSDLIVTNCFQKIDSEEDALMVMETACRNSLTM</sequence>
<dbReference type="GO" id="GO:0044272">
    <property type="term" value="P:sulfur compound biosynthetic process"/>
    <property type="evidence" value="ECO:0007669"/>
    <property type="project" value="UniProtKB-ARBA"/>
</dbReference>
<dbReference type="SUPFAM" id="SSF52518">
    <property type="entry name" value="Thiamin diphosphate-binding fold (THDP-binding)"/>
    <property type="match status" value="1"/>
</dbReference>
<evidence type="ECO:0000259" key="1">
    <source>
        <dbReference type="Pfam" id="PF02776"/>
    </source>
</evidence>
<dbReference type="Pfam" id="PF02776">
    <property type="entry name" value="TPP_enzyme_N"/>
    <property type="match status" value="1"/>
</dbReference>
<dbReference type="Proteomes" id="UP000716004">
    <property type="component" value="Unassembled WGS sequence"/>
</dbReference>
<dbReference type="InterPro" id="IPR012001">
    <property type="entry name" value="Thiamin_PyroP_enz_TPP-bd_dom"/>
</dbReference>
<dbReference type="GO" id="GO:0006082">
    <property type="term" value="P:organic acid metabolic process"/>
    <property type="evidence" value="ECO:0007669"/>
    <property type="project" value="UniProtKB-ARBA"/>
</dbReference>
<protein>
    <recommendedName>
        <fullName evidence="1">Thiamine pyrophosphate enzyme N-terminal TPP-binding domain-containing protein</fullName>
    </recommendedName>
</protein>
<gene>
    <name evidence="2" type="ORF">J9259_08695</name>
    <name evidence="3" type="ORF">KIY12_06300</name>
</gene>
<dbReference type="PROSITE" id="PS51257">
    <property type="entry name" value="PROKAR_LIPOPROTEIN"/>
    <property type="match status" value="1"/>
</dbReference>
<dbReference type="GO" id="GO:0030976">
    <property type="term" value="F:thiamine pyrophosphate binding"/>
    <property type="evidence" value="ECO:0007669"/>
    <property type="project" value="InterPro"/>
</dbReference>
<evidence type="ECO:0000313" key="3">
    <source>
        <dbReference type="EMBL" id="MBX8644313.1"/>
    </source>
</evidence>
<dbReference type="Gene3D" id="3.40.50.970">
    <property type="match status" value="1"/>
</dbReference>
<comment type="caution">
    <text evidence="3">The sequence shown here is derived from an EMBL/GenBank/DDBJ whole genome shotgun (WGS) entry which is preliminary data.</text>
</comment>
<dbReference type="AlphaFoldDB" id="A0A8J7YP49"/>
<feature type="domain" description="Thiamine pyrophosphate enzyme N-terminal TPP-binding" evidence="1">
    <location>
        <begin position="8"/>
        <end position="63"/>
    </location>
</feature>
<name>A0A8J7YP49_9ARCH</name>
<dbReference type="EMBL" id="JAHEAC010000053">
    <property type="protein sequence ID" value="MBX8644313.1"/>
    <property type="molecule type" value="Genomic_DNA"/>
</dbReference>
<organism evidence="3 4">
    <name type="scientific">Candidatus Sysuiplasma superficiale</name>
    <dbReference type="NCBI Taxonomy" id="2823368"/>
    <lineage>
        <taxon>Archaea</taxon>
        <taxon>Methanobacteriati</taxon>
        <taxon>Thermoplasmatota</taxon>
        <taxon>Thermoplasmata</taxon>
        <taxon>Candidatus Sysuiplasmatales</taxon>
        <taxon>Candidatus Sysuiplasmataceae</taxon>
        <taxon>Candidatus Sysuiplasma</taxon>
    </lineage>
</organism>
<evidence type="ECO:0000313" key="4">
    <source>
        <dbReference type="Proteomes" id="UP000750197"/>
    </source>
</evidence>
<accession>A0A8J7YP49</accession>
<dbReference type="InterPro" id="IPR029061">
    <property type="entry name" value="THDP-binding"/>
</dbReference>